<proteinExistence type="predicted"/>
<sequence>ESLVLRPDVSWVPPKEAPIKVNFDTTFRREQEISRSGVV</sequence>
<name>A0A7J8SC24_GOSDV</name>
<feature type="non-terminal residue" evidence="1">
    <location>
        <position position="39"/>
    </location>
</feature>
<comment type="caution">
    <text evidence="1">The sequence shown here is derived from an EMBL/GenBank/DDBJ whole genome shotgun (WGS) entry which is preliminary data.</text>
</comment>
<protein>
    <submittedName>
        <fullName evidence="1">Uncharacterized protein</fullName>
    </submittedName>
</protein>
<evidence type="ECO:0000313" key="1">
    <source>
        <dbReference type="EMBL" id="MBA0623619.1"/>
    </source>
</evidence>
<gene>
    <name evidence="1" type="ORF">Godav_009070</name>
</gene>
<reference evidence="1 2" key="1">
    <citation type="journal article" date="2019" name="Genome Biol. Evol.">
        <title>Insights into the evolution of the New World diploid cottons (Gossypium, subgenus Houzingenia) based on genome sequencing.</title>
        <authorList>
            <person name="Grover C.E."/>
            <person name="Arick M.A. 2nd"/>
            <person name="Thrash A."/>
            <person name="Conover J.L."/>
            <person name="Sanders W.S."/>
            <person name="Peterson D.G."/>
            <person name="Frelichowski J.E."/>
            <person name="Scheffler J.A."/>
            <person name="Scheffler B.E."/>
            <person name="Wendel J.F."/>
        </authorList>
    </citation>
    <scope>NUCLEOTIDE SEQUENCE [LARGE SCALE GENOMIC DNA]</scope>
    <source>
        <strain evidence="1">27</strain>
        <tissue evidence="1">Leaf</tissue>
    </source>
</reference>
<accession>A0A7J8SC24</accession>
<dbReference type="Proteomes" id="UP000593561">
    <property type="component" value="Unassembled WGS sequence"/>
</dbReference>
<feature type="non-terminal residue" evidence="1">
    <location>
        <position position="1"/>
    </location>
</feature>
<dbReference type="EMBL" id="JABFAC010000009">
    <property type="protein sequence ID" value="MBA0623619.1"/>
    <property type="molecule type" value="Genomic_DNA"/>
</dbReference>
<evidence type="ECO:0000313" key="2">
    <source>
        <dbReference type="Proteomes" id="UP000593561"/>
    </source>
</evidence>
<organism evidence="1 2">
    <name type="scientific">Gossypium davidsonii</name>
    <name type="common">Davidson's cotton</name>
    <name type="synonym">Gossypium klotzschianum subsp. davidsonii</name>
    <dbReference type="NCBI Taxonomy" id="34287"/>
    <lineage>
        <taxon>Eukaryota</taxon>
        <taxon>Viridiplantae</taxon>
        <taxon>Streptophyta</taxon>
        <taxon>Embryophyta</taxon>
        <taxon>Tracheophyta</taxon>
        <taxon>Spermatophyta</taxon>
        <taxon>Magnoliopsida</taxon>
        <taxon>eudicotyledons</taxon>
        <taxon>Gunneridae</taxon>
        <taxon>Pentapetalae</taxon>
        <taxon>rosids</taxon>
        <taxon>malvids</taxon>
        <taxon>Malvales</taxon>
        <taxon>Malvaceae</taxon>
        <taxon>Malvoideae</taxon>
        <taxon>Gossypium</taxon>
    </lineage>
</organism>
<dbReference type="AlphaFoldDB" id="A0A7J8SC24"/>
<keyword evidence="2" id="KW-1185">Reference proteome</keyword>